<dbReference type="InterPro" id="IPR027521">
    <property type="entry name" value="Usb1"/>
</dbReference>
<dbReference type="Gene3D" id="3.90.1140.10">
    <property type="entry name" value="Cyclic phosphodiesterase"/>
    <property type="match status" value="1"/>
</dbReference>
<feature type="compositionally biased region" description="Acidic residues" evidence="6">
    <location>
        <begin position="12"/>
        <end position="21"/>
    </location>
</feature>
<evidence type="ECO:0000256" key="1">
    <source>
        <dbReference type="ARBA" id="ARBA00022722"/>
    </source>
</evidence>
<keyword evidence="2 5" id="KW-0378">Hydrolase</keyword>
<dbReference type="AlphaFoldDB" id="A0A4R0R4X1"/>
<dbReference type="GO" id="GO:0005634">
    <property type="term" value="C:nucleus"/>
    <property type="evidence" value="ECO:0007669"/>
    <property type="project" value="UniProtKB-SubCell"/>
</dbReference>
<dbReference type="STRING" id="92696.A0A4R0R4X1"/>
<comment type="subcellular location">
    <subcellularLocation>
        <location evidence="5">Nucleus</location>
    </subcellularLocation>
</comment>
<dbReference type="GO" id="GO:1990838">
    <property type="term" value="F:poly(U)-specific exoribonuclease activity, producing 3' uridine cyclic phosphate ends"/>
    <property type="evidence" value="ECO:0007669"/>
    <property type="project" value="UniProtKB-UniRule"/>
</dbReference>
<organism evidence="7 8">
    <name type="scientific">Steccherinum ochraceum</name>
    <dbReference type="NCBI Taxonomy" id="92696"/>
    <lineage>
        <taxon>Eukaryota</taxon>
        <taxon>Fungi</taxon>
        <taxon>Dikarya</taxon>
        <taxon>Basidiomycota</taxon>
        <taxon>Agaricomycotina</taxon>
        <taxon>Agaricomycetes</taxon>
        <taxon>Polyporales</taxon>
        <taxon>Steccherinaceae</taxon>
        <taxon>Steccherinum</taxon>
    </lineage>
</organism>
<dbReference type="Pfam" id="PF09749">
    <property type="entry name" value="HVSL"/>
    <property type="match status" value="1"/>
</dbReference>
<proteinExistence type="inferred from homology"/>
<keyword evidence="4 5" id="KW-0539">Nucleus</keyword>
<accession>A0A4R0R4X1</accession>
<evidence type="ECO:0000256" key="6">
    <source>
        <dbReference type="SAM" id="MobiDB-lite"/>
    </source>
</evidence>
<gene>
    <name evidence="5 7" type="primary">USB1</name>
    <name evidence="7" type="ORF">EIP91_007040</name>
</gene>
<evidence type="ECO:0000256" key="5">
    <source>
        <dbReference type="HAMAP-Rule" id="MF_03040"/>
    </source>
</evidence>
<feature type="active site" description="Proton donor/acceptor" evidence="5">
    <location>
        <position position="128"/>
    </location>
</feature>
<dbReference type="HAMAP" id="MF_03040">
    <property type="entry name" value="USB1"/>
    <property type="match status" value="1"/>
</dbReference>
<comment type="function">
    <text evidence="5">Phosphodiesterase responsible for the U6 snRNA 3' end processing. Acts as an exoribonuclease (RNase) responsible for trimming the poly(U) tract of the last nucleotides in the pre-U6 snRNA molecule, leading to the formation of mature U6 snRNA.</text>
</comment>
<comment type="caution">
    <text evidence="7">The sequence shown here is derived from an EMBL/GenBank/DDBJ whole genome shotgun (WGS) entry which is preliminary data.</text>
</comment>
<name>A0A4R0R4X1_9APHY</name>
<dbReference type="EC" id="3.1.4.-" evidence="5"/>
<feature type="region of interest" description="Disordered" evidence="6">
    <location>
        <begin position="1"/>
        <end position="59"/>
    </location>
</feature>
<reference evidence="7 8" key="1">
    <citation type="submission" date="2018-11" db="EMBL/GenBank/DDBJ databases">
        <title>Genome assembly of Steccherinum ochraceum LE-BIN_3174, the white-rot fungus of the Steccherinaceae family (The Residual Polyporoid clade, Polyporales, Basidiomycota).</title>
        <authorList>
            <person name="Fedorova T.V."/>
            <person name="Glazunova O.A."/>
            <person name="Landesman E.O."/>
            <person name="Moiseenko K.V."/>
            <person name="Psurtseva N.V."/>
            <person name="Savinova O.S."/>
            <person name="Shakhova N.V."/>
            <person name="Tyazhelova T.V."/>
            <person name="Vasina D.V."/>
        </authorList>
    </citation>
    <scope>NUCLEOTIDE SEQUENCE [LARGE SCALE GENOMIC DNA]</scope>
    <source>
        <strain evidence="7 8">LE-BIN_3174</strain>
    </source>
</reference>
<dbReference type="EMBL" id="RWJN01000380">
    <property type="protein sequence ID" value="TCD62342.1"/>
    <property type="molecule type" value="Genomic_DNA"/>
</dbReference>
<comment type="similarity">
    <text evidence="5">Belongs to the 2H phosphoesterase superfamily. USB1 family.</text>
</comment>
<evidence type="ECO:0000313" key="8">
    <source>
        <dbReference type="Proteomes" id="UP000292702"/>
    </source>
</evidence>
<keyword evidence="8" id="KW-1185">Reference proteome</keyword>
<evidence type="ECO:0000256" key="2">
    <source>
        <dbReference type="ARBA" id="ARBA00022801"/>
    </source>
</evidence>
<protein>
    <recommendedName>
        <fullName evidence="5">U6 snRNA phosphodiesterase</fullName>
        <ecNumber evidence="5">3.1.4.-</ecNumber>
    </recommendedName>
</protein>
<dbReference type="PANTHER" id="PTHR13522">
    <property type="entry name" value="U6 SNRNA PHOSPHODIESTERASE 1"/>
    <property type="match status" value="1"/>
</dbReference>
<keyword evidence="3" id="KW-0456">Lyase</keyword>
<dbReference type="GO" id="GO:0034477">
    <property type="term" value="P:U6 snRNA 3'-end processing"/>
    <property type="evidence" value="ECO:0007669"/>
    <property type="project" value="UniProtKB-UniRule"/>
</dbReference>
<evidence type="ECO:0000256" key="3">
    <source>
        <dbReference type="ARBA" id="ARBA00023239"/>
    </source>
</evidence>
<dbReference type="GO" id="GO:0016829">
    <property type="term" value="F:lyase activity"/>
    <property type="evidence" value="ECO:0007669"/>
    <property type="project" value="UniProtKB-KW"/>
</dbReference>
<dbReference type="OrthoDB" id="49151at2759"/>
<evidence type="ECO:0000256" key="4">
    <source>
        <dbReference type="ARBA" id="ARBA00023242"/>
    </source>
</evidence>
<dbReference type="PANTHER" id="PTHR13522:SF3">
    <property type="entry name" value="U6 SNRNA PHOSPHODIESTERASE 1"/>
    <property type="match status" value="1"/>
</dbReference>
<feature type="active site" description="Proton donor/acceptor" evidence="5">
    <location>
        <position position="216"/>
    </location>
</feature>
<sequence>MKRGLPLVQYGSDDDDDDDTTGDTPSAPTEAKPPAKKRKLPNLSSTFVPAGPVDNPALHQGRVRTAPHVEGQYAAYVYVPVRLELERKSKLAKLLRRTLLRAREIAPTLHPIGIPDTKDGSEDGIELHISLSRPIYLRAHQREELKRAVRTIAKSSSPFDASFATFAELENDERTRTFVTVEIGAGHAELATLTNALTPTLHSIRQKTFYDEPRFHASIAWALLAPCEDRPGSSDTPSDSGIPASLDSVVAQSVCLGSDQFARIDRLPAEVISTLKSEFGAILVEQGIAVFHVDTICIRIGKDVSQWKLE</sequence>
<keyword evidence="1 5" id="KW-0540">Nuclease</keyword>
<dbReference type="Proteomes" id="UP000292702">
    <property type="component" value="Unassembled WGS sequence"/>
</dbReference>
<evidence type="ECO:0000313" key="7">
    <source>
        <dbReference type="EMBL" id="TCD62342.1"/>
    </source>
</evidence>